<dbReference type="eggNOG" id="ENOG50336BA">
    <property type="taxonomic scope" value="Bacteria"/>
</dbReference>
<dbReference type="AlphaFoldDB" id="A3TV77"/>
<keyword evidence="3" id="KW-1185">Reference proteome</keyword>
<name>A3TV77_PSEBH</name>
<reference evidence="2 3" key="1">
    <citation type="journal article" date="2010" name="J. Bacteriol.">
        <title>Genome sequences of Oceanicola granulosus HTCC2516(T) and Oceanicola batsensis HTCC2597(TDelta).</title>
        <authorList>
            <person name="Thrash J.C."/>
            <person name="Cho J.C."/>
            <person name="Vergin K.L."/>
            <person name="Giovannoni S.J."/>
        </authorList>
    </citation>
    <scope>NUCLEOTIDE SEQUENCE [LARGE SCALE GENOMIC DNA]</scope>
    <source>
        <strain evidence="3">ATCC BAA-863 / DSM 15984 / KCTC 12145 / HTCC2597</strain>
    </source>
</reference>
<evidence type="ECO:0000313" key="3">
    <source>
        <dbReference type="Proteomes" id="UP000004318"/>
    </source>
</evidence>
<sequence>MIVGYPGILLPLVALGLLLGLWDREGMVRAWPALIVGLVLGVPLGAVAPVAVATGFVAFGVFVAALTALLARHSRYEAFALAGIAGAMAMATALEGHGLFQLPVMIHLGLFLTANLAVAASAGLVRVSTDHVPAQWMRILWRIAASWIAAVLILYLAYLSRGA</sequence>
<dbReference type="HOGENOM" id="CLU_1359052_0_0_5"/>
<feature type="transmembrane region" description="Helical" evidence="1">
    <location>
        <begin position="46"/>
        <end position="71"/>
    </location>
</feature>
<evidence type="ECO:0000313" key="2">
    <source>
        <dbReference type="EMBL" id="EAQ04423.1"/>
    </source>
</evidence>
<keyword evidence="1" id="KW-1133">Transmembrane helix</keyword>
<evidence type="ECO:0000256" key="1">
    <source>
        <dbReference type="SAM" id="Phobius"/>
    </source>
</evidence>
<organism evidence="2 3">
    <name type="scientific">Pseudooceanicola batsensis (strain ATCC BAA-863 / DSM 15984 / KCTC 12145 / HTCC2597)</name>
    <name type="common">Oceanicola batsensis</name>
    <dbReference type="NCBI Taxonomy" id="252305"/>
    <lineage>
        <taxon>Bacteria</taxon>
        <taxon>Pseudomonadati</taxon>
        <taxon>Pseudomonadota</taxon>
        <taxon>Alphaproteobacteria</taxon>
        <taxon>Rhodobacterales</taxon>
        <taxon>Paracoccaceae</taxon>
        <taxon>Pseudooceanicola</taxon>
    </lineage>
</organism>
<dbReference type="EMBL" id="AAMO01000002">
    <property type="protein sequence ID" value="EAQ04423.1"/>
    <property type="molecule type" value="Genomic_DNA"/>
</dbReference>
<keyword evidence="1" id="KW-0812">Transmembrane</keyword>
<comment type="caution">
    <text evidence="2">The sequence shown here is derived from an EMBL/GenBank/DDBJ whole genome shotgun (WGS) entry which is preliminary data.</text>
</comment>
<protein>
    <submittedName>
        <fullName evidence="2">Uncharacterized protein</fullName>
    </submittedName>
</protein>
<gene>
    <name evidence="2" type="ORF">OB2597_09774</name>
</gene>
<feature type="transmembrane region" description="Helical" evidence="1">
    <location>
        <begin position="139"/>
        <end position="158"/>
    </location>
</feature>
<dbReference type="Proteomes" id="UP000004318">
    <property type="component" value="Unassembled WGS sequence"/>
</dbReference>
<feature type="transmembrane region" description="Helical" evidence="1">
    <location>
        <begin position="106"/>
        <end position="127"/>
    </location>
</feature>
<proteinExistence type="predicted"/>
<feature type="transmembrane region" description="Helical" evidence="1">
    <location>
        <begin position="78"/>
        <end position="100"/>
    </location>
</feature>
<accession>A3TV77</accession>
<keyword evidence="1" id="KW-0472">Membrane</keyword>